<name>A0A7H0Y6W5_9BACL</name>
<proteinExistence type="predicted"/>
<sequence length="65" mass="7393">MEDTCGVWAGIFFYLGHCWFTSGKEKVYNKTKVSLNQNNCIDAKMIIILIVKHAASGFPKQHVLF</sequence>
<evidence type="ECO:0000313" key="1">
    <source>
        <dbReference type="EMBL" id="QNR66823.1"/>
    </source>
</evidence>
<gene>
    <name evidence="1" type="ORF">IAQ67_24030</name>
</gene>
<dbReference type="Proteomes" id="UP000516384">
    <property type="component" value="Chromosome"/>
</dbReference>
<evidence type="ECO:0000313" key="2">
    <source>
        <dbReference type="Proteomes" id="UP000516384"/>
    </source>
</evidence>
<dbReference type="RefSeq" id="WP_103050345.1">
    <property type="nucleotide sequence ID" value="NZ_CP061172.1"/>
</dbReference>
<dbReference type="EMBL" id="CP061172">
    <property type="protein sequence ID" value="QNR66823.1"/>
    <property type="molecule type" value="Genomic_DNA"/>
</dbReference>
<dbReference type="AlphaFoldDB" id="A0A7H0Y6W5"/>
<organism evidence="1 2">
    <name type="scientific">Paenibacillus peoriae</name>
    <dbReference type="NCBI Taxonomy" id="59893"/>
    <lineage>
        <taxon>Bacteria</taxon>
        <taxon>Bacillati</taxon>
        <taxon>Bacillota</taxon>
        <taxon>Bacilli</taxon>
        <taxon>Bacillales</taxon>
        <taxon>Paenibacillaceae</taxon>
        <taxon>Paenibacillus</taxon>
    </lineage>
</organism>
<reference evidence="1 2" key="1">
    <citation type="submission" date="2020-09" db="EMBL/GenBank/DDBJ databases">
        <title>Characterization of Paenibacillus peoriae strain ZF390 with broad-spectrum antimicrobial activity as a potential biocontrol agent.</title>
        <authorList>
            <person name="Li L."/>
            <person name="Zhao Y."/>
            <person name="Li B."/>
            <person name="Xie X."/>
        </authorList>
    </citation>
    <scope>NUCLEOTIDE SEQUENCE [LARGE SCALE GENOMIC DNA]</scope>
    <source>
        <strain evidence="1 2">ZF390</strain>
    </source>
</reference>
<protein>
    <submittedName>
        <fullName evidence="1">Uncharacterized protein</fullName>
    </submittedName>
</protein>
<accession>A0A7H0Y6W5</accession>